<dbReference type="AlphaFoldDB" id="A0AAD4Z878"/>
<keyword evidence="3" id="KW-1185">Reference proteome</keyword>
<evidence type="ECO:0000256" key="1">
    <source>
        <dbReference type="SAM" id="MobiDB-lite"/>
    </source>
</evidence>
<dbReference type="Proteomes" id="UP001054821">
    <property type="component" value="Chromosome 3"/>
</dbReference>
<evidence type="ECO:0000313" key="2">
    <source>
        <dbReference type="EMBL" id="KAI5336550.1"/>
    </source>
</evidence>
<organism evidence="2 3">
    <name type="scientific">Prunus dulcis</name>
    <name type="common">Almond</name>
    <name type="synonym">Amygdalus dulcis</name>
    <dbReference type="NCBI Taxonomy" id="3755"/>
    <lineage>
        <taxon>Eukaryota</taxon>
        <taxon>Viridiplantae</taxon>
        <taxon>Streptophyta</taxon>
        <taxon>Embryophyta</taxon>
        <taxon>Tracheophyta</taxon>
        <taxon>Spermatophyta</taxon>
        <taxon>Magnoliopsida</taxon>
        <taxon>eudicotyledons</taxon>
        <taxon>Gunneridae</taxon>
        <taxon>Pentapetalae</taxon>
        <taxon>rosids</taxon>
        <taxon>fabids</taxon>
        <taxon>Rosales</taxon>
        <taxon>Rosaceae</taxon>
        <taxon>Amygdaloideae</taxon>
        <taxon>Amygdaleae</taxon>
        <taxon>Prunus</taxon>
    </lineage>
</organism>
<name>A0AAD4Z878_PRUDU</name>
<sequence length="143" mass="16089">MLTERGIQVPIRFLKGTGQRPKHHTGDAEHAQSPSKGTLALVHFLRESILREMQNMLGVPQGGPWPLSTSYEKASYGICRTCPESLKRDPGTCQLPKGKYPIGYAEHAWSLSRGTLILLNFLKEIHDRDTGWLLKQFTSQYAN</sequence>
<evidence type="ECO:0000313" key="3">
    <source>
        <dbReference type="Proteomes" id="UP001054821"/>
    </source>
</evidence>
<reference evidence="2 3" key="1">
    <citation type="journal article" date="2022" name="G3 (Bethesda)">
        <title>Whole-genome sequence and methylome profiling of the almond [Prunus dulcis (Mill.) D.A. Webb] cultivar 'Nonpareil'.</title>
        <authorList>
            <person name="D'Amico-Willman K.M."/>
            <person name="Ouma W.Z."/>
            <person name="Meulia T."/>
            <person name="Sideli G.M."/>
            <person name="Gradziel T.M."/>
            <person name="Fresnedo-Ramirez J."/>
        </authorList>
    </citation>
    <scope>NUCLEOTIDE SEQUENCE [LARGE SCALE GENOMIC DNA]</scope>
    <source>
        <strain evidence="2">Clone GOH B32 T37-40</strain>
    </source>
</reference>
<dbReference type="EMBL" id="JAJFAZ020000003">
    <property type="protein sequence ID" value="KAI5336550.1"/>
    <property type="molecule type" value="Genomic_DNA"/>
</dbReference>
<accession>A0AAD4Z878</accession>
<comment type="caution">
    <text evidence="2">The sequence shown here is derived from an EMBL/GenBank/DDBJ whole genome shotgun (WGS) entry which is preliminary data.</text>
</comment>
<feature type="region of interest" description="Disordered" evidence="1">
    <location>
        <begin position="14"/>
        <end position="34"/>
    </location>
</feature>
<gene>
    <name evidence="2" type="ORF">L3X38_015818</name>
</gene>
<proteinExistence type="predicted"/>
<protein>
    <submittedName>
        <fullName evidence="2">Uncharacterized protein</fullName>
    </submittedName>
</protein>